<dbReference type="PANTHER" id="PTHR33055:SF13">
    <property type="entry name" value="TRANSPOSASE"/>
    <property type="match status" value="1"/>
</dbReference>
<proteinExistence type="predicted"/>
<dbReference type="InterPro" id="IPR003346">
    <property type="entry name" value="Transposase_20"/>
</dbReference>
<reference evidence="2" key="1">
    <citation type="submission" date="2019-03" db="EMBL/GenBank/DDBJ databases">
        <title>Single cell metagenomics reveals metabolic interactions within the superorganism composed of flagellate Streblomastix strix and complex community of Bacteroidetes bacteria on its surface.</title>
        <authorList>
            <person name="Treitli S.C."/>
            <person name="Kolisko M."/>
            <person name="Husnik F."/>
            <person name="Keeling P."/>
            <person name="Hampl V."/>
        </authorList>
    </citation>
    <scope>NUCLEOTIDE SEQUENCE</scope>
    <source>
        <strain evidence="2">STM</strain>
    </source>
</reference>
<dbReference type="PANTHER" id="PTHR33055">
    <property type="entry name" value="TRANSPOSASE FOR INSERTION SEQUENCE ELEMENT IS1111A"/>
    <property type="match status" value="1"/>
</dbReference>
<dbReference type="GO" id="GO:0004803">
    <property type="term" value="F:transposase activity"/>
    <property type="evidence" value="ECO:0007669"/>
    <property type="project" value="InterPro"/>
</dbReference>
<dbReference type="Pfam" id="PF02371">
    <property type="entry name" value="Transposase_20"/>
    <property type="match status" value="1"/>
</dbReference>
<name>A0A5J4PJD0_9ZZZZ</name>
<feature type="non-terminal residue" evidence="2">
    <location>
        <position position="286"/>
    </location>
</feature>
<feature type="non-terminal residue" evidence="2">
    <location>
        <position position="1"/>
    </location>
</feature>
<gene>
    <name evidence="2" type="ORF">EZS27_039710</name>
</gene>
<organism evidence="2">
    <name type="scientific">termite gut metagenome</name>
    <dbReference type="NCBI Taxonomy" id="433724"/>
    <lineage>
        <taxon>unclassified sequences</taxon>
        <taxon>metagenomes</taxon>
        <taxon>organismal metagenomes</taxon>
    </lineage>
</organism>
<accession>A0A5J4PJD0</accession>
<dbReference type="GO" id="GO:0006313">
    <property type="term" value="P:DNA transposition"/>
    <property type="evidence" value="ECO:0007669"/>
    <property type="project" value="InterPro"/>
</dbReference>
<protein>
    <recommendedName>
        <fullName evidence="1">Transposase IS116/IS110/IS902 C-terminal domain-containing protein</fullName>
    </recommendedName>
</protein>
<feature type="domain" description="Transposase IS116/IS110/IS902 C-terminal" evidence="1">
    <location>
        <begin position="167"/>
        <end position="227"/>
    </location>
</feature>
<dbReference type="EMBL" id="SNRY01008370">
    <property type="protein sequence ID" value="KAA6308664.1"/>
    <property type="molecule type" value="Genomic_DNA"/>
</dbReference>
<dbReference type="GO" id="GO:0003677">
    <property type="term" value="F:DNA binding"/>
    <property type="evidence" value="ECO:0007669"/>
    <property type="project" value="InterPro"/>
</dbReference>
<sequence length="286" mass="32329">PQARRIRNLSRHRDNLLRASSREVLHMQKAMELMNVKLSNVISDILGKSGQAIISAIIAGERDASKLASLADGRCKSTKEVIEKSLVASWDDDLLFMLEQSFNLYHYLQQQMKDCEKQIESILKKYQAEIVEERPVGECPKSKKIRAKKNMISIDIETFAYQLWGVNLMHIPGISDAALLRLMGELGHNFTDKFNSYKEFCCWANVTPNNKISGGKLLSSKVPKRKNQVGLILRASANSLRGNKSSLGFYFRRIQAKSGYIPAIIATANKIARIIYTMVKSKTEFD</sequence>
<comment type="caution">
    <text evidence="2">The sequence shown here is derived from an EMBL/GenBank/DDBJ whole genome shotgun (WGS) entry which is preliminary data.</text>
</comment>
<dbReference type="InterPro" id="IPR047650">
    <property type="entry name" value="Transpos_IS110"/>
</dbReference>
<evidence type="ECO:0000259" key="1">
    <source>
        <dbReference type="Pfam" id="PF02371"/>
    </source>
</evidence>
<dbReference type="AlphaFoldDB" id="A0A5J4PJD0"/>
<evidence type="ECO:0000313" key="2">
    <source>
        <dbReference type="EMBL" id="KAA6308664.1"/>
    </source>
</evidence>